<evidence type="ECO:0000313" key="2">
    <source>
        <dbReference type="EMBL" id="NHN32958.1"/>
    </source>
</evidence>
<reference evidence="2" key="1">
    <citation type="submission" date="2020-03" db="EMBL/GenBank/DDBJ databases">
        <title>Draft sequencing of Paenibacilllus sp. S3N08.</title>
        <authorList>
            <person name="Kim D.-U."/>
        </authorList>
    </citation>
    <scope>NUCLEOTIDE SEQUENCE</scope>
    <source>
        <strain evidence="2">S3N08</strain>
    </source>
</reference>
<dbReference type="EMBL" id="JAAOIW010000010">
    <property type="protein sequence ID" value="NHN32958.1"/>
    <property type="molecule type" value="Genomic_DNA"/>
</dbReference>
<keyword evidence="3" id="KW-1185">Reference proteome</keyword>
<proteinExistence type="predicted"/>
<evidence type="ECO:0000313" key="3">
    <source>
        <dbReference type="Proteomes" id="UP001165962"/>
    </source>
</evidence>
<feature type="transmembrane region" description="Helical" evidence="1">
    <location>
        <begin position="31"/>
        <end position="49"/>
    </location>
</feature>
<keyword evidence="1" id="KW-1133">Transmembrane helix</keyword>
<dbReference type="Proteomes" id="UP001165962">
    <property type="component" value="Unassembled WGS sequence"/>
</dbReference>
<keyword evidence="1" id="KW-0812">Transmembrane</keyword>
<name>A0ABX0JBN2_9BACL</name>
<feature type="transmembrane region" description="Helical" evidence="1">
    <location>
        <begin position="7"/>
        <end position="25"/>
    </location>
</feature>
<evidence type="ECO:0000256" key="1">
    <source>
        <dbReference type="SAM" id="Phobius"/>
    </source>
</evidence>
<protein>
    <submittedName>
        <fullName evidence="2">Uncharacterized protein</fullName>
    </submittedName>
</protein>
<comment type="caution">
    <text evidence="2">The sequence shown here is derived from an EMBL/GenBank/DDBJ whole genome shotgun (WGS) entry which is preliminary data.</text>
</comment>
<accession>A0ABX0JBN2</accession>
<keyword evidence="1" id="KW-0472">Membrane</keyword>
<gene>
    <name evidence="2" type="ORF">G9U52_24390</name>
</gene>
<sequence>MTNKQKWSLTGAVFLFVALLGLALLFESELFIYAASAIPILIVITLPDIRQNQYLYSGKKANKASNVQFIKVANGGEPLLVISFQPGFVRWHCRKLYFDLNDLQLDSVEVLPLAGDSASLSLLAFDLCPHPRKAGWFGIDLAQIAMRTTNLSYTTEEVSRFVIQMKDLEEISLIMAVASSSLITNTSNSSSSISA</sequence>
<dbReference type="RefSeq" id="WP_166153265.1">
    <property type="nucleotide sequence ID" value="NZ_JAAOIW010000010.1"/>
</dbReference>
<organism evidence="2 3">
    <name type="scientific">Paenibacillus agricola</name>
    <dbReference type="NCBI Taxonomy" id="2716264"/>
    <lineage>
        <taxon>Bacteria</taxon>
        <taxon>Bacillati</taxon>
        <taxon>Bacillota</taxon>
        <taxon>Bacilli</taxon>
        <taxon>Bacillales</taxon>
        <taxon>Paenibacillaceae</taxon>
        <taxon>Paenibacillus</taxon>
    </lineage>
</organism>